<organism evidence="2 3">
    <name type="scientific">Panagrolaimus davidi</name>
    <dbReference type="NCBI Taxonomy" id="227884"/>
    <lineage>
        <taxon>Eukaryota</taxon>
        <taxon>Metazoa</taxon>
        <taxon>Ecdysozoa</taxon>
        <taxon>Nematoda</taxon>
        <taxon>Chromadorea</taxon>
        <taxon>Rhabditida</taxon>
        <taxon>Tylenchina</taxon>
        <taxon>Panagrolaimomorpha</taxon>
        <taxon>Panagrolaimoidea</taxon>
        <taxon>Panagrolaimidae</taxon>
        <taxon>Panagrolaimus</taxon>
    </lineage>
</organism>
<reference evidence="3" key="1">
    <citation type="submission" date="2022-11" db="UniProtKB">
        <authorList>
            <consortium name="WormBaseParasite"/>
        </authorList>
    </citation>
    <scope>IDENTIFICATION</scope>
</reference>
<feature type="compositionally biased region" description="Polar residues" evidence="1">
    <location>
        <begin position="136"/>
        <end position="148"/>
    </location>
</feature>
<protein>
    <submittedName>
        <fullName evidence="3">Uncharacterized protein</fullName>
    </submittedName>
</protein>
<dbReference type="AlphaFoldDB" id="A0A914PG03"/>
<evidence type="ECO:0000313" key="3">
    <source>
        <dbReference type="WBParaSite" id="PDA_v2.g1451.t1"/>
    </source>
</evidence>
<evidence type="ECO:0000313" key="2">
    <source>
        <dbReference type="Proteomes" id="UP000887578"/>
    </source>
</evidence>
<dbReference type="Proteomes" id="UP000887578">
    <property type="component" value="Unplaced"/>
</dbReference>
<dbReference type="WBParaSite" id="PDA_v2.g1451.t1">
    <property type="protein sequence ID" value="PDA_v2.g1451.t1"/>
    <property type="gene ID" value="PDA_v2.g1451"/>
</dbReference>
<feature type="region of interest" description="Disordered" evidence="1">
    <location>
        <begin position="136"/>
        <end position="156"/>
    </location>
</feature>
<name>A0A914PG03_9BILA</name>
<keyword evidence="2" id="KW-1185">Reference proteome</keyword>
<sequence length="156" mass="17419">MGLQQHLKKPDYTVTDIYETKGKSQSCNKPSDLCLTNLKLNDEVKVEGIKKYWKKDGSSTANDSTLSLHISAYEDAIKASDSINGKNNEGLKKDNLTFTGSTLVIRNPFEFPRQQNAKIEDPELSKYKASQRLFNPNQASNNSQQKGNENVAAHIV</sequence>
<proteinExistence type="predicted"/>
<accession>A0A914PG03</accession>
<evidence type="ECO:0000256" key="1">
    <source>
        <dbReference type="SAM" id="MobiDB-lite"/>
    </source>
</evidence>